<keyword evidence="1" id="KW-0175">Coiled coil</keyword>
<sequence length="452" mass="53391">MAKIKPFKAIRPNEHEVRNIAALPYDTYNREEAYEYVQQHPHSFLVVDRPETLFGRNMDMYSSDVYHAAKKKLEEWINEQRLIQEETECYYIYELTIGNRIQTGIICCVSADDFENGTVKKHEKTRENKEKDRVCHIMTCGSQTGLIFLACKHNDQIREIINNKKQYEKIYDFASEDNVRHRCWRISKKDDIAFLTESLKKIDKLYIADGHHRAASAVKVAKLYENQNNKNRKIQDYDKENKQLNAENSENEREASYVMSAIFMEEELKIYDYNRVIKDLNGYSKKEFFKQIEKRVEILEESMDEIHPRRKGEFVMRLGNEWILCRFLGEERTSTNENRRINEKERINENSATNVVESLDVSRLQNEILEPILGIKDPRTDKRIEFVGGIRGYEELRRRCDKYDAVAFAMFPTSIEEMMNVADAGLLMPPKSTWFEPKLRSGIFIHKIDESI</sequence>
<dbReference type="InterPro" id="IPR008323">
    <property type="entry name" value="UCP033563"/>
</dbReference>
<dbReference type="EMBL" id="FNPG01000013">
    <property type="protein sequence ID" value="SDY31630.1"/>
    <property type="molecule type" value="Genomic_DNA"/>
</dbReference>
<dbReference type="Proteomes" id="UP000183918">
    <property type="component" value="Unassembled WGS sequence"/>
</dbReference>
<dbReference type="STRING" id="1122142.SAMN02910414_01263"/>
<dbReference type="OrthoDB" id="9781616at2"/>
<gene>
    <name evidence="2" type="ORF">SAMN02910414_01263</name>
</gene>
<proteinExistence type="predicted"/>
<evidence type="ECO:0000256" key="1">
    <source>
        <dbReference type="SAM" id="Coils"/>
    </source>
</evidence>
<evidence type="ECO:0000313" key="3">
    <source>
        <dbReference type="Proteomes" id="UP000183918"/>
    </source>
</evidence>
<evidence type="ECO:0000313" key="2">
    <source>
        <dbReference type="EMBL" id="SDY31630.1"/>
    </source>
</evidence>
<protein>
    <submittedName>
        <fullName evidence="2">Uncharacterized conserved protein, DUF1015 family</fullName>
    </submittedName>
</protein>
<name>A0A1H3IV79_9FIRM</name>
<keyword evidence="3" id="KW-1185">Reference proteome</keyword>
<dbReference type="AlphaFoldDB" id="A0A1H3IV79"/>
<dbReference type="PANTHER" id="PTHR36454:SF1">
    <property type="entry name" value="DUF1015 DOMAIN-CONTAINING PROTEIN"/>
    <property type="match status" value="1"/>
</dbReference>
<organism evidence="2 3">
    <name type="scientific">Lachnobacterium bovis DSM 14045</name>
    <dbReference type="NCBI Taxonomy" id="1122142"/>
    <lineage>
        <taxon>Bacteria</taxon>
        <taxon>Bacillati</taxon>
        <taxon>Bacillota</taxon>
        <taxon>Clostridia</taxon>
        <taxon>Lachnospirales</taxon>
        <taxon>Lachnospiraceae</taxon>
        <taxon>Lachnobacterium</taxon>
    </lineage>
</organism>
<dbReference type="PANTHER" id="PTHR36454">
    <property type="entry name" value="LMO2823 PROTEIN"/>
    <property type="match status" value="1"/>
</dbReference>
<dbReference type="Pfam" id="PF06245">
    <property type="entry name" value="DUF1015"/>
    <property type="match status" value="1"/>
</dbReference>
<accession>A0A1H3IV79</accession>
<reference evidence="2 3" key="1">
    <citation type="submission" date="2016-10" db="EMBL/GenBank/DDBJ databases">
        <authorList>
            <person name="de Groot N.N."/>
        </authorList>
    </citation>
    <scope>NUCLEOTIDE SEQUENCE [LARGE SCALE GENOMIC DNA]</scope>
    <source>
        <strain evidence="2 3">DSM 14045</strain>
    </source>
</reference>
<dbReference type="PIRSF" id="PIRSF033563">
    <property type="entry name" value="UCP033563"/>
    <property type="match status" value="1"/>
</dbReference>
<dbReference type="RefSeq" id="WP_074717177.1">
    <property type="nucleotide sequence ID" value="NZ_FNPG01000013.1"/>
</dbReference>
<feature type="coiled-coil region" evidence="1">
    <location>
        <begin position="220"/>
        <end position="254"/>
    </location>
</feature>